<keyword evidence="3" id="KW-1185">Reference proteome</keyword>
<dbReference type="AlphaFoldDB" id="A0A521E7L7"/>
<reference evidence="2 3" key="1">
    <citation type="submission" date="2017-05" db="EMBL/GenBank/DDBJ databases">
        <authorList>
            <person name="Varghese N."/>
            <person name="Submissions S."/>
        </authorList>
    </citation>
    <scope>NUCLEOTIDE SEQUENCE [LARGE SCALE GENOMIC DNA]</scope>
    <source>
        <strain evidence="2 3">DSM 21342</strain>
    </source>
</reference>
<evidence type="ECO:0000313" key="3">
    <source>
        <dbReference type="Proteomes" id="UP000315971"/>
    </source>
</evidence>
<evidence type="ECO:0008006" key="4">
    <source>
        <dbReference type="Google" id="ProtNLM"/>
    </source>
</evidence>
<feature type="compositionally biased region" description="Basic and acidic residues" evidence="1">
    <location>
        <begin position="53"/>
        <end position="64"/>
    </location>
</feature>
<evidence type="ECO:0000313" key="2">
    <source>
        <dbReference type="EMBL" id="SMO79943.1"/>
    </source>
</evidence>
<organism evidence="2 3">
    <name type="scientific">Solitalea koreensis</name>
    <dbReference type="NCBI Taxonomy" id="543615"/>
    <lineage>
        <taxon>Bacteria</taxon>
        <taxon>Pseudomonadati</taxon>
        <taxon>Bacteroidota</taxon>
        <taxon>Sphingobacteriia</taxon>
        <taxon>Sphingobacteriales</taxon>
        <taxon>Sphingobacteriaceae</taxon>
        <taxon>Solitalea</taxon>
    </lineage>
</organism>
<sequence length="73" mass="8576">MNIQAEKIELAKLVLNTNDPKIIQSIKQIFKKEKTTDLWDELTPIQQKEIKEASQEIDQGKTTDYETFMAKHR</sequence>
<feature type="region of interest" description="Disordered" evidence="1">
    <location>
        <begin position="53"/>
        <end position="73"/>
    </location>
</feature>
<protein>
    <recommendedName>
        <fullName evidence="4">Addiction module component</fullName>
    </recommendedName>
</protein>
<proteinExistence type="predicted"/>
<evidence type="ECO:0000256" key="1">
    <source>
        <dbReference type="SAM" id="MobiDB-lite"/>
    </source>
</evidence>
<name>A0A521E7L7_9SPHI</name>
<dbReference type="Proteomes" id="UP000315971">
    <property type="component" value="Unassembled WGS sequence"/>
</dbReference>
<accession>A0A521E7L7</accession>
<gene>
    <name evidence="2" type="ORF">SAMN06265350_11236</name>
</gene>
<dbReference type="EMBL" id="FXSZ01000012">
    <property type="protein sequence ID" value="SMO79943.1"/>
    <property type="molecule type" value="Genomic_DNA"/>
</dbReference>
<dbReference type="OrthoDB" id="963033at2"/>
<dbReference type="RefSeq" id="WP_142604629.1">
    <property type="nucleotide sequence ID" value="NZ_FXSZ01000012.1"/>
</dbReference>